<evidence type="ECO:0000256" key="7">
    <source>
        <dbReference type="ARBA" id="ARBA00022737"/>
    </source>
</evidence>
<dbReference type="PANTHER" id="PTHR15189:SF7">
    <property type="entry name" value="BRISC AND BRCA1-A COMPLEX MEMBER 2"/>
    <property type="match status" value="1"/>
</dbReference>
<dbReference type="CDD" id="cd23664">
    <property type="entry name" value="BRE"/>
    <property type="match status" value="1"/>
</dbReference>
<evidence type="ECO:0000256" key="9">
    <source>
        <dbReference type="ARBA" id="ARBA00022776"/>
    </source>
</evidence>
<protein>
    <recommendedName>
        <fullName evidence="3">BRISC and BRCA1-A complex member 2</fullName>
    </recommendedName>
    <alternativeName>
        <fullName evidence="16">BRCA1-A complex subunit BRE</fullName>
    </alternativeName>
    <alternativeName>
        <fullName evidence="17">BRCA1/BRCA2-containing complex subunit 45</fullName>
    </alternativeName>
    <alternativeName>
        <fullName evidence="18">Brain and reproductive organ-expressed protein</fullName>
    </alternativeName>
</protein>
<dbReference type="GO" id="GO:0070552">
    <property type="term" value="C:BRISC complex"/>
    <property type="evidence" value="ECO:0007669"/>
    <property type="project" value="InterPro"/>
</dbReference>
<feature type="region of interest" description="Disordered" evidence="19">
    <location>
        <begin position="124"/>
        <end position="168"/>
    </location>
</feature>
<keyword evidence="9" id="KW-0498">Mitosis</keyword>
<evidence type="ECO:0000256" key="13">
    <source>
        <dbReference type="ARBA" id="ARBA00023242"/>
    </source>
</evidence>
<evidence type="ECO:0000256" key="16">
    <source>
        <dbReference type="ARBA" id="ARBA00032491"/>
    </source>
</evidence>
<feature type="region of interest" description="Disordered" evidence="19">
    <location>
        <begin position="72"/>
        <end position="108"/>
    </location>
</feature>
<feature type="region of interest" description="Disordered" evidence="19">
    <location>
        <begin position="181"/>
        <end position="252"/>
    </location>
</feature>
<feature type="compositionally biased region" description="Pro residues" evidence="19">
    <location>
        <begin position="198"/>
        <end position="218"/>
    </location>
</feature>
<feature type="compositionally biased region" description="Low complexity" evidence="19">
    <location>
        <begin position="9"/>
        <end position="22"/>
    </location>
</feature>
<evidence type="ECO:0000256" key="5">
    <source>
        <dbReference type="ARBA" id="ARBA00022618"/>
    </source>
</evidence>
<proteinExistence type="inferred from homology"/>
<keyword evidence="12" id="KW-0234">DNA repair</keyword>
<evidence type="ECO:0000256" key="3">
    <source>
        <dbReference type="ARBA" id="ARBA00019438"/>
    </source>
</evidence>
<evidence type="ECO:0000256" key="8">
    <source>
        <dbReference type="ARBA" id="ARBA00022763"/>
    </source>
</evidence>
<name>A0A8C3R450_9PASS</name>
<dbReference type="GO" id="GO:0006325">
    <property type="term" value="P:chromatin organization"/>
    <property type="evidence" value="ECO:0007669"/>
    <property type="project" value="UniProtKB-KW"/>
</dbReference>
<evidence type="ECO:0000256" key="1">
    <source>
        <dbReference type="ARBA" id="ARBA00004123"/>
    </source>
</evidence>
<evidence type="ECO:0000256" key="6">
    <source>
        <dbReference type="ARBA" id="ARBA00022703"/>
    </source>
</evidence>
<dbReference type="GO" id="GO:0051301">
    <property type="term" value="P:cell division"/>
    <property type="evidence" value="ECO:0007669"/>
    <property type="project" value="UniProtKB-KW"/>
</dbReference>
<keyword evidence="6" id="KW-0053">Apoptosis</keyword>
<dbReference type="Ensembl" id="ENSCRFT00000016346.1">
    <property type="protein sequence ID" value="ENSCRFP00000015789.1"/>
    <property type="gene ID" value="ENSCRFG00000012139.1"/>
</dbReference>
<evidence type="ECO:0000256" key="15">
    <source>
        <dbReference type="ARBA" id="ARBA00025766"/>
    </source>
</evidence>
<evidence type="ECO:0000256" key="12">
    <source>
        <dbReference type="ARBA" id="ARBA00023204"/>
    </source>
</evidence>
<feature type="compositionally biased region" description="Basic and acidic residues" evidence="19">
    <location>
        <begin position="84"/>
        <end position="94"/>
    </location>
</feature>
<comment type="similarity">
    <text evidence="15">Belongs to the BABAM2 family.</text>
</comment>
<dbReference type="GO" id="GO:0006302">
    <property type="term" value="P:double-strand break repair"/>
    <property type="evidence" value="ECO:0007669"/>
    <property type="project" value="TreeGrafter"/>
</dbReference>
<dbReference type="Pfam" id="PF06113">
    <property type="entry name" value="BRE"/>
    <property type="match status" value="1"/>
</dbReference>
<evidence type="ECO:0000256" key="18">
    <source>
        <dbReference type="ARBA" id="ARBA00033372"/>
    </source>
</evidence>
<keyword evidence="7" id="KW-0677">Repeat</keyword>
<keyword evidence="10" id="KW-0833">Ubl conjugation pathway</keyword>
<organism evidence="20 21">
    <name type="scientific">Cyanoderma ruficeps</name>
    <name type="common">rufous-capped babbler</name>
    <dbReference type="NCBI Taxonomy" id="181631"/>
    <lineage>
        <taxon>Eukaryota</taxon>
        <taxon>Metazoa</taxon>
        <taxon>Chordata</taxon>
        <taxon>Craniata</taxon>
        <taxon>Vertebrata</taxon>
        <taxon>Euteleostomi</taxon>
        <taxon>Archelosauria</taxon>
        <taxon>Archosauria</taxon>
        <taxon>Dinosauria</taxon>
        <taxon>Saurischia</taxon>
        <taxon>Theropoda</taxon>
        <taxon>Coelurosauria</taxon>
        <taxon>Aves</taxon>
        <taxon>Neognathae</taxon>
        <taxon>Neoaves</taxon>
        <taxon>Telluraves</taxon>
        <taxon>Australaves</taxon>
        <taxon>Passeriformes</taxon>
        <taxon>Sylvioidea</taxon>
        <taxon>Timaliidae</taxon>
        <taxon>Cyanoderma</taxon>
    </lineage>
</organism>
<keyword evidence="13" id="KW-0539">Nucleus</keyword>
<evidence type="ECO:0000256" key="2">
    <source>
        <dbReference type="ARBA" id="ARBA00004496"/>
    </source>
</evidence>
<evidence type="ECO:0000256" key="19">
    <source>
        <dbReference type="SAM" id="MobiDB-lite"/>
    </source>
</evidence>
<evidence type="ECO:0000256" key="17">
    <source>
        <dbReference type="ARBA" id="ARBA00032630"/>
    </source>
</evidence>
<dbReference type="AlphaFoldDB" id="A0A8C3R450"/>
<evidence type="ECO:0000256" key="10">
    <source>
        <dbReference type="ARBA" id="ARBA00022786"/>
    </source>
</evidence>
<feature type="compositionally biased region" description="Polar residues" evidence="19">
    <location>
        <begin position="132"/>
        <end position="150"/>
    </location>
</feature>
<keyword evidence="14" id="KW-0131">Cell cycle</keyword>
<keyword evidence="11" id="KW-0156">Chromatin regulator</keyword>
<reference evidence="20" key="2">
    <citation type="submission" date="2025-09" db="UniProtKB">
        <authorList>
            <consortium name="Ensembl"/>
        </authorList>
    </citation>
    <scope>IDENTIFICATION</scope>
</reference>
<keyword evidence="5" id="KW-0132">Cell division</keyword>
<evidence type="ECO:0000313" key="21">
    <source>
        <dbReference type="Proteomes" id="UP000694396"/>
    </source>
</evidence>
<dbReference type="GO" id="GO:0005737">
    <property type="term" value="C:cytoplasm"/>
    <property type="evidence" value="ECO:0007669"/>
    <property type="project" value="UniProtKB-SubCell"/>
</dbReference>
<sequence length="637" mass="69601">MDEVGSDHSGSPGSAQAGSSQGTRHRIASRALLNASSDGDSTTSLSNLCLCSVLSFAAAGIPSAQDRALRPPLLAPTPLLPSRPGERLDTRSARPEAIPAGPTPGRPGVPALPGHCDALRVAPPSAGRKPPSGTNLTRSVIQDPTTTTSAAMAPGRPLDPDPDPPRAPPRLLGLPWATDCPRGPSPGRAVSAERLVPRPLPSPRPRAFPAATKPPPHAPRGGTARTGTCGGRQYWAGEDPSGPAQDKRKEEYTKMSPEVALNRISPALSPFISSVVRNGKVGLDATNCLRITDLKSGCTSLTPGPSCDRFKLHIPYAGETLKWDIIFNAHYPDLPPDFIFGEDAEFLPDPSALHNLASWNPSNPECLLLVVKELVQQYHQFQCSRLRESSRLMFEYQTLLEEPQYGENMEIYAGKKNNWTGEFSARFLLKLPVDFSNIPTYLLKDVNEDPGEDVALLSVSFEDAEATQVFPKLYLSPRIEHALGGSSALHIPAFPGGGCLIDYVPQVCQLLTNKVQYVIQGYHKRREYIAAFLSHFGTGVVEYDAEGFTKLTLLLMWKDFCFLVHIDLPLYFPRDQPTLTFQSVYHFTNSGQLYSQAQKNYPYSPRWDGNEMAKRAKTYFKTFVPQFQEAAFANGKL</sequence>
<evidence type="ECO:0000256" key="14">
    <source>
        <dbReference type="ARBA" id="ARBA00023306"/>
    </source>
</evidence>
<keyword evidence="4" id="KW-0963">Cytoplasm</keyword>
<dbReference type="Proteomes" id="UP000694396">
    <property type="component" value="Unplaced"/>
</dbReference>
<accession>A0A8C3R450</accession>
<keyword evidence="21" id="KW-1185">Reference proteome</keyword>
<dbReference type="PANTHER" id="PTHR15189">
    <property type="entry name" value="BRISC AND BRCA1-A COMPLEX MEMBER 2"/>
    <property type="match status" value="1"/>
</dbReference>
<reference evidence="20" key="1">
    <citation type="submission" date="2025-08" db="UniProtKB">
        <authorList>
            <consortium name="Ensembl"/>
        </authorList>
    </citation>
    <scope>IDENTIFICATION</scope>
</reference>
<evidence type="ECO:0000313" key="20">
    <source>
        <dbReference type="Ensembl" id="ENSCRFP00000015789.1"/>
    </source>
</evidence>
<evidence type="ECO:0000256" key="4">
    <source>
        <dbReference type="ARBA" id="ARBA00022490"/>
    </source>
</evidence>
<dbReference type="InterPro" id="IPR010358">
    <property type="entry name" value="BRE"/>
</dbReference>
<dbReference type="GO" id="GO:0070531">
    <property type="term" value="C:BRCA1-A complex"/>
    <property type="evidence" value="ECO:0007669"/>
    <property type="project" value="InterPro"/>
</dbReference>
<dbReference type="GO" id="GO:0006915">
    <property type="term" value="P:apoptotic process"/>
    <property type="evidence" value="ECO:0007669"/>
    <property type="project" value="UniProtKB-KW"/>
</dbReference>
<evidence type="ECO:0000256" key="11">
    <source>
        <dbReference type="ARBA" id="ARBA00022853"/>
    </source>
</evidence>
<feature type="region of interest" description="Disordered" evidence="19">
    <location>
        <begin position="1"/>
        <end position="31"/>
    </location>
</feature>
<comment type="subcellular location">
    <subcellularLocation>
        <location evidence="2">Cytoplasm</location>
    </subcellularLocation>
    <subcellularLocation>
        <location evidence="1">Nucleus</location>
    </subcellularLocation>
</comment>
<keyword evidence="8" id="KW-0227">DNA damage</keyword>